<evidence type="ECO:0000256" key="1">
    <source>
        <dbReference type="SAM" id="MobiDB-lite"/>
    </source>
</evidence>
<comment type="caution">
    <text evidence="3">The sequence shown here is derived from an EMBL/GenBank/DDBJ whole genome shotgun (WGS) entry which is preliminary data.</text>
</comment>
<feature type="transmembrane region" description="Helical" evidence="2">
    <location>
        <begin position="446"/>
        <end position="467"/>
    </location>
</feature>
<feature type="transmembrane region" description="Helical" evidence="2">
    <location>
        <begin position="473"/>
        <end position="495"/>
    </location>
</feature>
<keyword evidence="2" id="KW-0812">Transmembrane</keyword>
<reference evidence="3 4" key="1">
    <citation type="submission" date="2024-03" db="EMBL/GenBank/DDBJ databases">
        <title>A high-quality draft genome sequence of Diaporthe vaccinii, a causative agent of upright dieback and viscid rot disease in cranberry plants.</title>
        <authorList>
            <person name="Sarrasin M."/>
            <person name="Lang B.F."/>
            <person name="Burger G."/>
        </authorList>
    </citation>
    <scope>NUCLEOTIDE SEQUENCE [LARGE SCALE GENOMIC DNA]</scope>
    <source>
        <strain evidence="3 4">IS7</strain>
    </source>
</reference>
<feature type="region of interest" description="Disordered" evidence="1">
    <location>
        <begin position="501"/>
        <end position="525"/>
    </location>
</feature>
<keyword evidence="2" id="KW-1133">Transmembrane helix</keyword>
<keyword evidence="2" id="KW-0472">Membrane</keyword>
<feature type="compositionally biased region" description="Acidic residues" evidence="1">
    <location>
        <begin position="19"/>
        <end position="28"/>
    </location>
</feature>
<keyword evidence="4" id="KW-1185">Reference proteome</keyword>
<protein>
    <submittedName>
        <fullName evidence="3">Uncharacterized protein</fullName>
    </submittedName>
</protein>
<dbReference type="EMBL" id="JBAWTH010000043">
    <property type="protein sequence ID" value="KAL2283351.1"/>
    <property type="molecule type" value="Genomic_DNA"/>
</dbReference>
<evidence type="ECO:0000256" key="2">
    <source>
        <dbReference type="SAM" id="Phobius"/>
    </source>
</evidence>
<feature type="compositionally biased region" description="Basic and acidic residues" evidence="1">
    <location>
        <begin position="506"/>
        <end position="525"/>
    </location>
</feature>
<dbReference type="Proteomes" id="UP001600888">
    <property type="component" value="Unassembled WGS sequence"/>
</dbReference>
<evidence type="ECO:0000313" key="4">
    <source>
        <dbReference type="Proteomes" id="UP001600888"/>
    </source>
</evidence>
<feature type="region of interest" description="Disordered" evidence="1">
    <location>
        <begin position="1"/>
        <end position="31"/>
    </location>
</feature>
<proteinExistence type="predicted"/>
<feature type="compositionally biased region" description="Polar residues" evidence="1">
    <location>
        <begin position="1"/>
        <end position="11"/>
    </location>
</feature>
<evidence type="ECO:0000313" key="3">
    <source>
        <dbReference type="EMBL" id="KAL2283351.1"/>
    </source>
</evidence>
<feature type="transmembrane region" description="Helical" evidence="2">
    <location>
        <begin position="377"/>
        <end position="400"/>
    </location>
</feature>
<organism evidence="3 4">
    <name type="scientific">Diaporthe vaccinii</name>
    <dbReference type="NCBI Taxonomy" id="105482"/>
    <lineage>
        <taxon>Eukaryota</taxon>
        <taxon>Fungi</taxon>
        <taxon>Dikarya</taxon>
        <taxon>Ascomycota</taxon>
        <taxon>Pezizomycotina</taxon>
        <taxon>Sordariomycetes</taxon>
        <taxon>Sordariomycetidae</taxon>
        <taxon>Diaporthales</taxon>
        <taxon>Diaporthaceae</taxon>
        <taxon>Diaporthe</taxon>
        <taxon>Diaporthe eres species complex</taxon>
    </lineage>
</organism>
<accession>A0ABR4ELP3</accession>
<name>A0ABR4ELP3_9PEZI</name>
<gene>
    <name evidence="3" type="ORF">FJTKL_09970</name>
</gene>
<sequence length="525" mass="57613">MADTVDGSSTADVLLPSDDPSDHEDDVESLQNVTRSLAPWPVSLQGTAADTMLEIHSISEDAYGTRRTMNISVSGKANLDSHQPNARDDVHQASNAASNGFSFKSTGIDLGSSEGRREFTKQRFPRPALAQSDRYTPYVRISNRGATKKLIKIAQDFTLLDQVFAECFRAFEGAFDHKNIRERLLRIRNDLAKSQRHSSGPDNSQDQAGHIGPLGEFCENVCASWKEPASNRKIKGYKNGLKYGDDYLVYLQNTLEIPYWQLVIDLLLDWRETNASNILGTAILYLLRYKVLSCGNQVEELAQMAIPDAEDRNGLSTVVRSIQKRLDFLDYALEVVMPGEVEMTASAITGFRGFHSELGSGISRATPSTKHDASKQLALFVLFNILAFIPGYRGFAISAQSHENGTTNDADFYYLMQSSIMSVLGNFAAALPLLQSARISGPYYFFRAFSAMGLLSAVLSVVIYPYTNTDWSSVVSFVGSVASAASVLVLTVATAREQMIGPGSRSDGEDITKGSADRNGKLKKQ</sequence>
<feature type="transmembrane region" description="Helical" evidence="2">
    <location>
        <begin position="412"/>
        <end position="434"/>
    </location>
</feature>